<dbReference type="Pfam" id="PF16729">
    <property type="entry name" value="DUF5067"/>
    <property type="match status" value="1"/>
</dbReference>
<dbReference type="EMBL" id="JACRYT010000006">
    <property type="protein sequence ID" value="MBC6679707.1"/>
    <property type="molecule type" value="Genomic_DNA"/>
</dbReference>
<dbReference type="InterPro" id="IPR031989">
    <property type="entry name" value="DUF5067"/>
</dbReference>
<name>A0A923SQJ7_9FIRM</name>
<feature type="domain" description="DUF5067" evidence="3">
    <location>
        <begin position="14"/>
        <end position="104"/>
    </location>
</feature>
<dbReference type="Gene3D" id="2.60.40.1240">
    <property type="match status" value="1"/>
</dbReference>
<protein>
    <submittedName>
        <fullName evidence="4">DUF5067 domain-containing protein</fullName>
    </submittedName>
</protein>
<comment type="caution">
    <text evidence="4">The sequence shown here is derived from an EMBL/GenBank/DDBJ whole genome shotgun (WGS) entry which is preliminary data.</text>
</comment>
<sequence length="323" mass="37233">MDKITLSDSFFSLDYLRYVVTKSDEGESVILIYFQFENKSGKTARLFNSIELLAFQHGIELDGIYIEKDIPCLNFHKSILTGYSMTIAAPYKLTDFSDVTLTARSYESDLAASQVLKLSAGNSSPKSPDKFPLSEHNTEFPEYIRLQAEKAVGKPLPRDAVQSLDMKSLHYSYAKTHPKGARRVYYRPKINWIDRDFFSFILGYLLAQHLFEDSNESDIFETAVSESHGYEEPYTEEWNEEGMEELEDMEDFEELESEDMEELDFDEFDENKWESDEESFDEELGDDWDNDSTDSLDAEFTDSDAFDEFSDSGDFNGFGDMPD</sequence>
<proteinExistence type="predicted"/>
<keyword evidence="1" id="KW-0732">Signal</keyword>
<dbReference type="RefSeq" id="WP_187302813.1">
    <property type="nucleotide sequence ID" value="NZ_JACRYT010000006.1"/>
</dbReference>
<evidence type="ECO:0000256" key="1">
    <source>
        <dbReference type="ARBA" id="ARBA00022729"/>
    </source>
</evidence>
<dbReference type="InterPro" id="IPR029050">
    <property type="entry name" value="Immunoprotect_excell_Ig-like"/>
</dbReference>
<evidence type="ECO:0000259" key="3">
    <source>
        <dbReference type="Pfam" id="PF16729"/>
    </source>
</evidence>
<gene>
    <name evidence="4" type="ORF">H9L42_07690</name>
</gene>
<reference evidence="4" key="1">
    <citation type="submission" date="2020-08" db="EMBL/GenBank/DDBJ databases">
        <title>Genome public.</title>
        <authorList>
            <person name="Liu C."/>
            <person name="Sun Q."/>
        </authorList>
    </citation>
    <scope>NUCLEOTIDE SEQUENCE</scope>
    <source>
        <strain evidence="4">BX12</strain>
    </source>
</reference>
<organism evidence="4 5">
    <name type="scientific">Zhenpiania hominis</name>
    <dbReference type="NCBI Taxonomy" id="2763644"/>
    <lineage>
        <taxon>Bacteria</taxon>
        <taxon>Bacillati</taxon>
        <taxon>Bacillota</taxon>
        <taxon>Clostridia</taxon>
        <taxon>Peptostreptococcales</taxon>
        <taxon>Anaerovoracaceae</taxon>
        <taxon>Zhenpiania</taxon>
    </lineage>
</organism>
<evidence type="ECO:0000313" key="4">
    <source>
        <dbReference type="EMBL" id="MBC6679707.1"/>
    </source>
</evidence>
<feature type="region of interest" description="Disordered" evidence="2">
    <location>
        <begin position="258"/>
        <end position="323"/>
    </location>
</feature>
<evidence type="ECO:0000313" key="5">
    <source>
        <dbReference type="Proteomes" id="UP000602647"/>
    </source>
</evidence>
<accession>A0A923SQJ7</accession>
<evidence type="ECO:0000256" key="2">
    <source>
        <dbReference type="SAM" id="MobiDB-lite"/>
    </source>
</evidence>
<keyword evidence="5" id="KW-1185">Reference proteome</keyword>
<dbReference type="Proteomes" id="UP000602647">
    <property type="component" value="Unassembled WGS sequence"/>
</dbReference>
<dbReference type="AlphaFoldDB" id="A0A923SQJ7"/>
<feature type="compositionally biased region" description="Acidic residues" evidence="2">
    <location>
        <begin position="258"/>
        <end position="311"/>
    </location>
</feature>